<dbReference type="KEGG" id="sind:105179716"/>
<dbReference type="Gene3D" id="1.10.8.60">
    <property type="match status" value="1"/>
</dbReference>
<protein>
    <submittedName>
        <fullName evidence="2">Peroxisome biogenesis protein 1-like</fullName>
    </submittedName>
</protein>
<dbReference type="RefSeq" id="XP_011101670.1">
    <property type="nucleotide sequence ID" value="XM_011103368.2"/>
</dbReference>
<dbReference type="InParanoid" id="A0A6I9URX8"/>
<dbReference type="GeneID" id="105179716"/>
<dbReference type="AlphaFoldDB" id="A0A6I9URX8"/>
<dbReference type="Proteomes" id="UP000504604">
    <property type="component" value="Unplaced"/>
</dbReference>
<gene>
    <name evidence="2" type="primary">LOC105179716</name>
</gene>
<keyword evidence="1" id="KW-1185">Reference proteome</keyword>
<evidence type="ECO:0000313" key="1">
    <source>
        <dbReference type="Proteomes" id="UP000504604"/>
    </source>
</evidence>
<evidence type="ECO:0000313" key="2">
    <source>
        <dbReference type="RefSeq" id="XP_011101670.1"/>
    </source>
</evidence>
<reference evidence="2" key="1">
    <citation type="submission" date="2025-08" db="UniProtKB">
        <authorList>
            <consortium name="RefSeq"/>
        </authorList>
    </citation>
    <scope>IDENTIFICATION</scope>
</reference>
<organism evidence="1 2">
    <name type="scientific">Sesamum indicum</name>
    <name type="common">Oriental sesame</name>
    <name type="synonym">Sesamum orientale</name>
    <dbReference type="NCBI Taxonomy" id="4182"/>
    <lineage>
        <taxon>Eukaryota</taxon>
        <taxon>Viridiplantae</taxon>
        <taxon>Streptophyta</taxon>
        <taxon>Embryophyta</taxon>
        <taxon>Tracheophyta</taxon>
        <taxon>Spermatophyta</taxon>
        <taxon>Magnoliopsida</taxon>
        <taxon>eudicotyledons</taxon>
        <taxon>Gunneridae</taxon>
        <taxon>Pentapetalae</taxon>
        <taxon>asterids</taxon>
        <taxon>lamiids</taxon>
        <taxon>Lamiales</taxon>
        <taxon>Pedaliaceae</taxon>
        <taxon>Sesamum</taxon>
    </lineage>
</organism>
<sequence length="93" mass="10028">MLTWKAISHRTKGFSGADLQALLSGTQLEVVHLLLDREDGSGTGKMPIITVALLESMASKAKCLNHQFQKLRSECCTAFTASFSIQSGLSLNS</sequence>
<name>A0A6I9URX8_SESIN</name>
<accession>A0A6I9URX8</accession>
<proteinExistence type="predicted"/>
<dbReference type="OrthoDB" id="2187at2759"/>